<evidence type="ECO:0000313" key="2">
    <source>
        <dbReference type="Proteomes" id="UP000788993"/>
    </source>
</evidence>
<sequence length="255" mass="28969">MRFNASLIHRLKKHKPLDKVPESVLCSPAFERPAKWSGRRRAFAKRIQSYEDLSSNVFAQIASSPCRAIVPSRVVVPRDLFVRFVCVQNELTDSQFDSVMVPDIRPAAKKDELIMYLPNDKTFLEAFQKIGKKPDFALTPPFVTYKEKGYPNAGYLAQNAQVIEQITLDTLKKEIENVRTKTRIGDDNGVHLSFAPSRNIVKFHPLTFHVNIPDQSILESLATLPSPLPANHDTAKFLACLYKTLLYFERNNHAS</sequence>
<organism evidence="1 2">
    <name type="scientific">Ogataea polymorpha</name>
    <dbReference type="NCBI Taxonomy" id="460523"/>
    <lineage>
        <taxon>Eukaryota</taxon>
        <taxon>Fungi</taxon>
        <taxon>Dikarya</taxon>
        <taxon>Ascomycota</taxon>
        <taxon>Saccharomycotina</taxon>
        <taxon>Pichiomycetes</taxon>
        <taxon>Pichiales</taxon>
        <taxon>Pichiaceae</taxon>
        <taxon>Ogataea</taxon>
    </lineage>
</organism>
<reference evidence="1" key="1">
    <citation type="journal article" date="2021" name="Open Biol.">
        <title>Shared evolutionary footprints suggest mitochondrial oxidative damage underlies multiple complex I losses in fungi.</title>
        <authorList>
            <person name="Schikora-Tamarit M.A."/>
            <person name="Marcet-Houben M."/>
            <person name="Nosek J."/>
            <person name="Gabaldon T."/>
        </authorList>
    </citation>
    <scope>NUCLEOTIDE SEQUENCE</scope>
    <source>
        <strain evidence="1">NCAIM Y.01608</strain>
    </source>
</reference>
<name>A0A1B7SFP2_9ASCO</name>
<keyword evidence="2" id="KW-1185">Reference proteome</keyword>
<accession>A0A1B7SFP2</accession>
<dbReference type="EMBL" id="JAEUBD010001178">
    <property type="protein sequence ID" value="KAH3665306.1"/>
    <property type="molecule type" value="Genomic_DNA"/>
</dbReference>
<dbReference type="Proteomes" id="UP000788993">
    <property type="component" value="Unassembled WGS sequence"/>
</dbReference>
<comment type="caution">
    <text evidence="1">The sequence shown here is derived from an EMBL/GenBank/DDBJ whole genome shotgun (WGS) entry which is preliminary data.</text>
</comment>
<reference evidence="1" key="2">
    <citation type="submission" date="2021-01" db="EMBL/GenBank/DDBJ databases">
        <authorList>
            <person name="Schikora-Tamarit M.A."/>
        </authorList>
    </citation>
    <scope>NUCLEOTIDE SEQUENCE</scope>
    <source>
        <strain evidence="1">NCAIM Y.01608</strain>
    </source>
</reference>
<dbReference type="AlphaFoldDB" id="A0A1B7SFP2"/>
<dbReference type="RefSeq" id="XP_018210249.1">
    <property type="nucleotide sequence ID" value="XM_018357740.1"/>
</dbReference>
<proteinExistence type="predicted"/>
<evidence type="ECO:0000313" key="1">
    <source>
        <dbReference type="EMBL" id="KAH3665306.1"/>
    </source>
</evidence>
<protein>
    <submittedName>
        <fullName evidence="1">Uncharacterized protein</fullName>
    </submittedName>
</protein>
<gene>
    <name evidence="1" type="ORF">OGATHE_004122</name>
</gene>